<evidence type="ECO:0000256" key="2">
    <source>
        <dbReference type="ARBA" id="ARBA00006432"/>
    </source>
</evidence>
<dbReference type="Pfam" id="PF13193">
    <property type="entry name" value="AMP-binding_C"/>
    <property type="match status" value="1"/>
</dbReference>
<keyword evidence="7" id="KW-0547">Nucleotide-binding</keyword>
<evidence type="ECO:0000313" key="17">
    <source>
        <dbReference type="EMBL" id="RYC33908.1"/>
    </source>
</evidence>
<dbReference type="GO" id="GO:0044539">
    <property type="term" value="P:long-chain fatty acid import into cell"/>
    <property type="evidence" value="ECO:0007669"/>
    <property type="project" value="TreeGrafter"/>
</dbReference>
<protein>
    <submittedName>
        <fullName evidence="17">Long-chain-acyl-CoA synthetase</fullName>
    </submittedName>
</protein>
<keyword evidence="5" id="KW-0436">Ligase</keyword>
<comment type="subcellular location">
    <subcellularLocation>
        <location evidence="1">Cell membrane</location>
        <topology evidence="1">Multi-pass membrane protein</topology>
    </subcellularLocation>
    <subcellularLocation>
        <location evidence="13">Peroxisome membrane</location>
    </subcellularLocation>
</comment>
<keyword evidence="9" id="KW-1133">Transmembrane helix</keyword>
<evidence type="ECO:0000256" key="4">
    <source>
        <dbReference type="ARBA" id="ARBA00022475"/>
    </source>
</evidence>
<evidence type="ECO:0000256" key="11">
    <source>
        <dbReference type="ARBA" id="ARBA00023136"/>
    </source>
</evidence>
<name>A0A4Q2UCT0_9HYPH</name>
<keyword evidence="6" id="KW-0812">Transmembrane</keyword>
<dbReference type="GO" id="GO:0005524">
    <property type="term" value="F:ATP binding"/>
    <property type="evidence" value="ECO:0007669"/>
    <property type="project" value="UniProtKB-KW"/>
</dbReference>
<evidence type="ECO:0000256" key="14">
    <source>
        <dbReference type="SAM" id="MobiDB-lite"/>
    </source>
</evidence>
<evidence type="ECO:0000256" key="12">
    <source>
        <dbReference type="ARBA" id="ARBA00023140"/>
    </source>
</evidence>
<feature type="domain" description="AMP-binding enzyme C-terminal" evidence="16">
    <location>
        <begin position="503"/>
        <end position="579"/>
    </location>
</feature>
<dbReference type="NCBIfam" id="NF006134">
    <property type="entry name" value="PRK08279.1"/>
    <property type="match status" value="1"/>
</dbReference>
<evidence type="ECO:0000256" key="7">
    <source>
        <dbReference type="ARBA" id="ARBA00022741"/>
    </source>
</evidence>
<evidence type="ECO:0000256" key="5">
    <source>
        <dbReference type="ARBA" id="ARBA00022598"/>
    </source>
</evidence>
<dbReference type="EMBL" id="QYBB01000001">
    <property type="protein sequence ID" value="RYC33908.1"/>
    <property type="molecule type" value="Genomic_DNA"/>
</dbReference>
<sequence length="627" mass="67004">MCQAAPAAPCAGPGPALSCAGPRRDPPLNLAQRASSEWAFARGLLRVLRRTTPVARHPRHTVGDLADELAARFGDRVALESETESVTYRAWNARADRYARWALARGLGRGDTVALMMPNRVEYLSVWVGIAKAGAATALINTNQSGAALAHSLNLVGASVAIVDASLMPQFETARALLDHPVDVLAYGACGSHPRLDLLLDALPDAPLLAAERPALTIDDPCILVYTSGTTGLPKAANLNHCRVQLAMQAFAGVTGAGPGDRIYDCLPMYHSNGGVLAPGLAMLAGGTCVIRERFSARDFWADAARSRCTMMVYIGELCRYLLQTPPGPADRAHRVRLCVGNGLRPDVWRPFRDRFGVPHIREFYASTEGNCSIFNLDSRPGAVGRVPAWIASRFPIKVLQVDLATEAPLRGPDGLCRECAPDEVGEVVGEILSDPKKPGNRFEGYTDRDATARKVLHDVMKPGDRWFRTGDLMRRDALGYFFFVDRVGDTFRWKGENVSTLEVAEALTGYPGIAEANVYGVAVPGADGRAGMAALAAEEGAEIDLAGLKAFLARRLPAYAVPVFLRVQAGLEVTGTFKQRKPTLVAEGFDPARVAGPLFVSGAGEGAYRPLDGATAAAIASGALRL</sequence>
<dbReference type="InterPro" id="IPR025110">
    <property type="entry name" value="AMP-bd_C"/>
</dbReference>
<dbReference type="FunFam" id="3.30.300.30:FF:000002">
    <property type="entry name" value="Long-chain fatty acid transport protein 1"/>
    <property type="match status" value="1"/>
</dbReference>
<dbReference type="PROSITE" id="PS00455">
    <property type="entry name" value="AMP_BINDING"/>
    <property type="match status" value="1"/>
</dbReference>
<dbReference type="Proteomes" id="UP000290759">
    <property type="component" value="Unassembled WGS sequence"/>
</dbReference>
<proteinExistence type="inferred from homology"/>
<dbReference type="GO" id="GO:0005886">
    <property type="term" value="C:plasma membrane"/>
    <property type="evidence" value="ECO:0007669"/>
    <property type="project" value="UniProtKB-SubCell"/>
</dbReference>
<dbReference type="InterPro" id="IPR045851">
    <property type="entry name" value="AMP-bd_C_sf"/>
</dbReference>
<evidence type="ECO:0000256" key="3">
    <source>
        <dbReference type="ARBA" id="ARBA00022448"/>
    </source>
</evidence>
<evidence type="ECO:0000256" key="13">
    <source>
        <dbReference type="ARBA" id="ARBA00046271"/>
    </source>
</evidence>
<keyword evidence="8" id="KW-0067">ATP-binding</keyword>
<feature type="region of interest" description="Disordered" evidence="14">
    <location>
        <begin position="1"/>
        <end position="22"/>
    </location>
</feature>
<dbReference type="PANTHER" id="PTHR43107:SF15">
    <property type="entry name" value="FATTY ACID TRANSPORT PROTEIN 3, ISOFORM A"/>
    <property type="match status" value="1"/>
</dbReference>
<dbReference type="FunFam" id="3.40.50.12780:FF:000019">
    <property type="entry name" value="Long-chain fatty acid transporter"/>
    <property type="match status" value="1"/>
</dbReference>
<accession>A0A4Q2UCT0</accession>
<dbReference type="Gene3D" id="3.30.300.30">
    <property type="match status" value="1"/>
</dbReference>
<keyword evidence="11" id="KW-0472">Membrane</keyword>
<keyword evidence="18" id="KW-1185">Reference proteome</keyword>
<evidence type="ECO:0000313" key="18">
    <source>
        <dbReference type="Proteomes" id="UP000290759"/>
    </source>
</evidence>
<dbReference type="PANTHER" id="PTHR43107">
    <property type="entry name" value="LONG-CHAIN FATTY ACID TRANSPORT PROTEIN"/>
    <property type="match status" value="1"/>
</dbReference>
<dbReference type="AlphaFoldDB" id="A0A4Q2UCT0"/>
<feature type="compositionally biased region" description="Low complexity" evidence="14">
    <location>
        <begin position="1"/>
        <end position="21"/>
    </location>
</feature>
<dbReference type="OrthoDB" id="7315605at2"/>
<dbReference type="Gene3D" id="3.40.50.12780">
    <property type="entry name" value="N-terminal domain of ligase-like"/>
    <property type="match status" value="1"/>
</dbReference>
<dbReference type="Pfam" id="PF00501">
    <property type="entry name" value="AMP-binding"/>
    <property type="match status" value="1"/>
</dbReference>
<keyword evidence="12" id="KW-0576">Peroxisome</keyword>
<evidence type="ECO:0000259" key="15">
    <source>
        <dbReference type="Pfam" id="PF00501"/>
    </source>
</evidence>
<evidence type="ECO:0000256" key="10">
    <source>
        <dbReference type="ARBA" id="ARBA00023055"/>
    </source>
</evidence>
<keyword evidence="10" id="KW-0445">Lipid transport</keyword>
<evidence type="ECO:0000256" key="1">
    <source>
        <dbReference type="ARBA" id="ARBA00004651"/>
    </source>
</evidence>
<gene>
    <name evidence="17" type="ORF">D3273_01260</name>
</gene>
<evidence type="ECO:0000256" key="9">
    <source>
        <dbReference type="ARBA" id="ARBA00022989"/>
    </source>
</evidence>
<evidence type="ECO:0000256" key="6">
    <source>
        <dbReference type="ARBA" id="ARBA00022692"/>
    </source>
</evidence>
<dbReference type="GO" id="GO:0004467">
    <property type="term" value="F:long-chain fatty acid-CoA ligase activity"/>
    <property type="evidence" value="ECO:0007669"/>
    <property type="project" value="TreeGrafter"/>
</dbReference>
<comment type="caution">
    <text evidence="17">The sequence shown here is derived from an EMBL/GenBank/DDBJ whole genome shotgun (WGS) entry which is preliminary data.</text>
</comment>
<evidence type="ECO:0000259" key="16">
    <source>
        <dbReference type="Pfam" id="PF13193"/>
    </source>
</evidence>
<evidence type="ECO:0000256" key="8">
    <source>
        <dbReference type="ARBA" id="ARBA00022840"/>
    </source>
</evidence>
<organism evidence="17 18">
    <name type="scientific">Lichenibacterium minor</name>
    <dbReference type="NCBI Taxonomy" id="2316528"/>
    <lineage>
        <taxon>Bacteria</taxon>
        <taxon>Pseudomonadati</taxon>
        <taxon>Pseudomonadota</taxon>
        <taxon>Alphaproteobacteria</taxon>
        <taxon>Hyphomicrobiales</taxon>
        <taxon>Lichenihabitantaceae</taxon>
        <taxon>Lichenibacterium</taxon>
    </lineage>
</organism>
<reference evidence="17 18" key="2">
    <citation type="submission" date="2019-02" db="EMBL/GenBank/DDBJ databases">
        <title>'Lichenibacterium ramalinii' gen. nov. sp. nov., 'Lichenibacterium minor' gen. nov. sp. nov.</title>
        <authorList>
            <person name="Pankratov T."/>
        </authorList>
    </citation>
    <scope>NUCLEOTIDE SEQUENCE [LARGE SCALE GENOMIC DNA]</scope>
    <source>
        <strain evidence="17 18">RmlP026</strain>
    </source>
</reference>
<keyword evidence="3" id="KW-0813">Transport</keyword>
<dbReference type="GO" id="GO:0005324">
    <property type="term" value="F:long-chain fatty acid transmembrane transporter activity"/>
    <property type="evidence" value="ECO:0007669"/>
    <property type="project" value="TreeGrafter"/>
</dbReference>
<comment type="similarity">
    <text evidence="2">Belongs to the ATP-dependent AMP-binding enzyme family.</text>
</comment>
<dbReference type="SUPFAM" id="SSF56801">
    <property type="entry name" value="Acetyl-CoA synthetase-like"/>
    <property type="match status" value="1"/>
</dbReference>
<dbReference type="InterPro" id="IPR000873">
    <property type="entry name" value="AMP-dep_synth/lig_dom"/>
</dbReference>
<keyword evidence="4" id="KW-1003">Cell membrane</keyword>
<dbReference type="InterPro" id="IPR020845">
    <property type="entry name" value="AMP-binding_CS"/>
</dbReference>
<feature type="domain" description="AMP-dependent synthetase/ligase" evidence="15">
    <location>
        <begin position="68"/>
        <end position="387"/>
    </location>
</feature>
<dbReference type="InterPro" id="IPR042099">
    <property type="entry name" value="ANL_N_sf"/>
</dbReference>
<reference evidence="17 18" key="1">
    <citation type="submission" date="2018-12" db="EMBL/GenBank/DDBJ databases">
        <authorList>
            <person name="Grouzdev D.S."/>
            <person name="Krutkina M.S."/>
        </authorList>
    </citation>
    <scope>NUCLEOTIDE SEQUENCE [LARGE SCALE GENOMIC DNA]</scope>
    <source>
        <strain evidence="17 18">RmlP026</strain>
    </source>
</reference>